<dbReference type="AlphaFoldDB" id="E1K198"/>
<evidence type="ECO:0000256" key="7">
    <source>
        <dbReference type="PROSITE-ProRule" id="PRU00473"/>
    </source>
</evidence>
<dbReference type="PANTHER" id="PTHR30329:SF21">
    <property type="entry name" value="LIPOPROTEIN YIAD-RELATED"/>
    <property type="match status" value="1"/>
</dbReference>
<sequence length="355" mass="37480">MAEQGQKANIIIKRVKKVAGGAHGGSWKVAYADLVTAMMAFFLLMWLLNMVPQEKKEQLASYFNDFSLFQNPGPSSQLLDSGGLGPPAVVVGSQDERPDVAIDRGGKEPSGGAGQDTGDLDGGKRLEAKRRAEAAAKADAAAKALEGQLEQALQKDVPELAGQVSVTQSNDKVRIEIMDKADRPLFDLGGVTLLPDAKRILAAVTDVIKKEGVKVAIEGHTDAYRYSGTYTNWDLSAGRALAARRMMIQQGLSPDQVAAVTGYADTRPYVPGNLYDPKNRRISLLLYRQPKPGEKAVGGVGGAGGAGGAGSPGADDGTGGVEKSKAVVTPKTPSVGDVLEQQIDNLYDRSTESQF</sequence>
<feature type="region of interest" description="Disordered" evidence="8">
    <location>
        <begin position="296"/>
        <end position="340"/>
    </location>
</feature>
<name>E1K198_SOLFR</name>
<dbReference type="PROSITE" id="PS51123">
    <property type="entry name" value="OMPA_2"/>
    <property type="match status" value="1"/>
</dbReference>
<keyword evidence="3" id="KW-1003">Cell membrane</keyword>
<dbReference type="RefSeq" id="WP_005996326.1">
    <property type="nucleotide sequence ID" value="NZ_AECZ01000038.1"/>
</dbReference>
<keyword evidence="6 7" id="KW-0472">Membrane</keyword>
<evidence type="ECO:0000256" key="2">
    <source>
        <dbReference type="ARBA" id="ARBA00008914"/>
    </source>
</evidence>
<dbReference type="EMBL" id="AECZ01000038">
    <property type="protein sequence ID" value="EFL49584.1"/>
    <property type="molecule type" value="Genomic_DNA"/>
</dbReference>
<keyword evidence="12" id="KW-1185">Reference proteome</keyword>
<evidence type="ECO:0000256" key="5">
    <source>
        <dbReference type="ARBA" id="ARBA00022989"/>
    </source>
</evidence>
<dbReference type="Proteomes" id="UP000006250">
    <property type="component" value="Unassembled WGS sequence"/>
</dbReference>
<evidence type="ECO:0000256" key="6">
    <source>
        <dbReference type="ARBA" id="ARBA00023136"/>
    </source>
</evidence>
<evidence type="ECO:0000256" key="1">
    <source>
        <dbReference type="ARBA" id="ARBA00004162"/>
    </source>
</evidence>
<evidence type="ECO:0000313" key="12">
    <source>
        <dbReference type="Proteomes" id="UP000006250"/>
    </source>
</evidence>
<feature type="domain" description="OmpA-like" evidence="10">
    <location>
        <begin position="173"/>
        <end position="290"/>
    </location>
</feature>
<comment type="caution">
    <text evidence="11">The sequence shown here is derived from an EMBL/GenBank/DDBJ whole genome shotgun (WGS) entry which is preliminary data.</text>
</comment>
<comment type="subcellular location">
    <subcellularLocation>
        <location evidence="1">Cell membrane</location>
        <topology evidence="1">Single-pass membrane protein</topology>
    </subcellularLocation>
</comment>
<dbReference type="InterPro" id="IPR006665">
    <property type="entry name" value="OmpA-like"/>
</dbReference>
<gene>
    <name evidence="11" type="ORF">DesfrDRAFT_3648</name>
</gene>
<evidence type="ECO:0000256" key="9">
    <source>
        <dbReference type="SAM" id="Phobius"/>
    </source>
</evidence>
<evidence type="ECO:0000259" key="10">
    <source>
        <dbReference type="PROSITE" id="PS51123"/>
    </source>
</evidence>
<dbReference type="PANTHER" id="PTHR30329">
    <property type="entry name" value="STATOR ELEMENT OF FLAGELLAR MOTOR COMPLEX"/>
    <property type="match status" value="1"/>
</dbReference>
<keyword evidence="5 9" id="KW-1133">Transmembrane helix</keyword>
<dbReference type="Pfam" id="PF00691">
    <property type="entry name" value="OmpA"/>
    <property type="match status" value="1"/>
</dbReference>
<comment type="similarity">
    <text evidence="2">Belongs to the MotB family.</text>
</comment>
<evidence type="ECO:0000256" key="3">
    <source>
        <dbReference type="ARBA" id="ARBA00022475"/>
    </source>
</evidence>
<dbReference type="GO" id="GO:0005886">
    <property type="term" value="C:plasma membrane"/>
    <property type="evidence" value="ECO:0007669"/>
    <property type="project" value="UniProtKB-SubCell"/>
</dbReference>
<feature type="region of interest" description="Disordered" evidence="8">
    <location>
        <begin position="99"/>
        <end position="123"/>
    </location>
</feature>
<protein>
    <submittedName>
        <fullName evidence="11">OmpA/MotB domain protein</fullName>
    </submittedName>
</protein>
<dbReference type="InterPro" id="IPR036737">
    <property type="entry name" value="OmpA-like_sf"/>
</dbReference>
<dbReference type="CDD" id="cd07185">
    <property type="entry name" value="OmpA_C-like"/>
    <property type="match status" value="1"/>
</dbReference>
<evidence type="ECO:0000256" key="4">
    <source>
        <dbReference type="ARBA" id="ARBA00022692"/>
    </source>
</evidence>
<evidence type="ECO:0000256" key="8">
    <source>
        <dbReference type="SAM" id="MobiDB-lite"/>
    </source>
</evidence>
<dbReference type="SUPFAM" id="SSF103088">
    <property type="entry name" value="OmpA-like"/>
    <property type="match status" value="1"/>
</dbReference>
<dbReference type="STRING" id="596151.DesfrDRAFT_3648"/>
<evidence type="ECO:0000313" key="11">
    <source>
        <dbReference type="EMBL" id="EFL49584.1"/>
    </source>
</evidence>
<dbReference type="eggNOG" id="COG1360">
    <property type="taxonomic scope" value="Bacteria"/>
</dbReference>
<feature type="compositionally biased region" description="Gly residues" evidence="8">
    <location>
        <begin position="296"/>
        <end position="320"/>
    </location>
</feature>
<dbReference type="Pfam" id="PF13677">
    <property type="entry name" value="MotB_plug"/>
    <property type="match status" value="1"/>
</dbReference>
<dbReference type="Gene3D" id="3.30.1330.60">
    <property type="entry name" value="OmpA-like domain"/>
    <property type="match status" value="1"/>
</dbReference>
<accession>E1K198</accession>
<feature type="transmembrane region" description="Helical" evidence="9">
    <location>
        <begin position="29"/>
        <end position="48"/>
    </location>
</feature>
<keyword evidence="4 9" id="KW-0812">Transmembrane</keyword>
<dbReference type="OrthoDB" id="9783110at2"/>
<organism evidence="11 12">
    <name type="scientific">Solidesulfovibrio fructosivorans JJ]</name>
    <dbReference type="NCBI Taxonomy" id="596151"/>
    <lineage>
        <taxon>Bacteria</taxon>
        <taxon>Pseudomonadati</taxon>
        <taxon>Thermodesulfobacteriota</taxon>
        <taxon>Desulfovibrionia</taxon>
        <taxon>Desulfovibrionales</taxon>
        <taxon>Desulfovibrionaceae</taxon>
        <taxon>Solidesulfovibrio</taxon>
    </lineage>
</organism>
<proteinExistence type="inferred from homology"/>
<reference evidence="11 12" key="1">
    <citation type="submission" date="2010-08" db="EMBL/GenBank/DDBJ databases">
        <title>The draft genome of Desulfovibrio fructosovorans JJ.</title>
        <authorList>
            <consortium name="US DOE Joint Genome Institute (JGI-PGF)"/>
            <person name="Lucas S."/>
            <person name="Copeland A."/>
            <person name="Lapidus A."/>
            <person name="Cheng J.-F."/>
            <person name="Bruce D."/>
            <person name="Goodwin L."/>
            <person name="Pitluck S."/>
            <person name="Land M.L."/>
            <person name="Hauser L."/>
            <person name="Chang Y.-J."/>
            <person name="Jeffries C."/>
            <person name="Wall J.D."/>
            <person name="Stahl D.A."/>
            <person name="Arkin A.P."/>
            <person name="Dehal P."/>
            <person name="Stolyar S.M."/>
            <person name="Hazen T.C."/>
            <person name="Woyke T.J."/>
        </authorList>
    </citation>
    <scope>NUCLEOTIDE SEQUENCE [LARGE SCALE GENOMIC DNA]</scope>
    <source>
        <strain evidence="11 12">JJ</strain>
    </source>
</reference>
<dbReference type="InterPro" id="IPR025713">
    <property type="entry name" value="MotB-like_N_dom"/>
</dbReference>
<dbReference type="InterPro" id="IPR050330">
    <property type="entry name" value="Bact_OuterMem_StrucFunc"/>
</dbReference>